<dbReference type="AlphaFoldDB" id="A0A1F7WNH4"/>
<accession>A0A1F7WNH4</accession>
<comment type="caution">
    <text evidence="1">The sequence shown here is derived from an EMBL/GenBank/DDBJ whole genome shotgun (WGS) entry which is preliminary data.</text>
</comment>
<dbReference type="SUPFAM" id="SSF52540">
    <property type="entry name" value="P-loop containing nucleoside triphosphate hydrolases"/>
    <property type="match status" value="1"/>
</dbReference>
<sequence>MIIGITGTLGAGKGTIASYLVKEKGFKHFSVREFLNKELQKRKLRLNRDNLVLVGNELRKKYGPSYISESLYKLARKVGYDSVIESLRTPAEILALKKRAEFYLFAVDADPKLRYQRTILIKEEIYQIPFTEFIRNEKREMDSKDPNKQNLRKCIEMADYRFENSGEMKNLYKSVDEALKKIKKNK</sequence>
<dbReference type="Proteomes" id="UP000177091">
    <property type="component" value="Unassembled WGS sequence"/>
</dbReference>
<dbReference type="PANTHER" id="PTHR41930">
    <property type="entry name" value="UPF0200 PROTEIN MJ1399"/>
    <property type="match status" value="1"/>
</dbReference>
<reference evidence="1 2" key="1">
    <citation type="journal article" date="2016" name="Nat. Commun.">
        <title>Thousands of microbial genomes shed light on interconnected biogeochemical processes in an aquifer system.</title>
        <authorList>
            <person name="Anantharaman K."/>
            <person name="Brown C.T."/>
            <person name="Hug L.A."/>
            <person name="Sharon I."/>
            <person name="Castelle C.J."/>
            <person name="Probst A.J."/>
            <person name="Thomas B.C."/>
            <person name="Singh A."/>
            <person name="Wilkins M.J."/>
            <person name="Karaoz U."/>
            <person name="Brodie E.L."/>
            <person name="Williams K.H."/>
            <person name="Hubbard S.S."/>
            <person name="Banfield J.F."/>
        </authorList>
    </citation>
    <scope>NUCLEOTIDE SEQUENCE [LARGE SCALE GENOMIC DNA]</scope>
</reference>
<dbReference type="Pfam" id="PF13238">
    <property type="entry name" value="AAA_18"/>
    <property type="match status" value="1"/>
</dbReference>
<dbReference type="Gene3D" id="3.40.50.300">
    <property type="entry name" value="P-loop containing nucleotide triphosphate hydrolases"/>
    <property type="match status" value="1"/>
</dbReference>
<evidence type="ECO:0008006" key="3">
    <source>
        <dbReference type="Google" id="ProtNLM"/>
    </source>
</evidence>
<organism evidence="1 2">
    <name type="scientific">Candidatus Woesebacteria bacterium GWA1_42_12</name>
    <dbReference type="NCBI Taxonomy" id="1802472"/>
    <lineage>
        <taxon>Bacteria</taxon>
        <taxon>Candidatus Woeseibacteriota</taxon>
    </lineage>
</organism>
<evidence type="ECO:0000313" key="1">
    <source>
        <dbReference type="EMBL" id="OGM04382.1"/>
    </source>
</evidence>
<proteinExistence type="predicted"/>
<name>A0A1F7WNH4_9BACT</name>
<dbReference type="PANTHER" id="PTHR41930:SF1">
    <property type="entry name" value="DEPHOSPHO-COA KINASE"/>
    <property type="match status" value="1"/>
</dbReference>
<protein>
    <recommendedName>
        <fullName evidence="3">Dephospho-CoA kinase</fullName>
    </recommendedName>
</protein>
<dbReference type="EMBL" id="MGFK01000015">
    <property type="protein sequence ID" value="OGM04382.1"/>
    <property type="molecule type" value="Genomic_DNA"/>
</dbReference>
<dbReference type="InterPro" id="IPR027417">
    <property type="entry name" value="P-loop_NTPase"/>
</dbReference>
<evidence type="ECO:0000313" key="2">
    <source>
        <dbReference type="Proteomes" id="UP000177091"/>
    </source>
</evidence>
<gene>
    <name evidence="1" type="ORF">A2112_00160</name>
</gene>